<reference evidence="1" key="1">
    <citation type="submission" date="2021-06" db="EMBL/GenBank/DDBJ databases">
        <authorList>
            <person name="Gannon L."/>
            <person name="Redgwell R T."/>
            <person name="Michniewski S."/>
            <person name="Harrison D C."/>
            <person name="Millard A."/>
        </authorList>
    </citation>
    <scope>NUCLEOTIDE SEQUENCE</scope>
</reference>
<sequence length="115" mass="13436">MNLKRYKKIITELGFEPLGCDSPLFVADEVMVSCLKLNNKKPNWWDGSYVTKNGSFATKHNRILKIQFIEGGFFVCKYEQNFSNVTEEEFISELSKYLPLAKQLHRENRLNNLLD</sequence>
<name>A0A8D9CBI1_9VIRU</name>
<dbReference type="EMBL" id="OU342829">
    <property type="protein sequence ID" value="CAG7579812.1"/>
    <property type="molecule type" value="Genomic_DNA"/>
</dbReference>
<proteinExistence type="predicted"/>
<gene>
    <name evidence="1" type="ORF">SLAVMIC_00106</name>
</gene>
<evidence type="ECO:0000313" key="1">
    <source>
        <dbReference type="EMBL" id="CAG7579812.1"/>
    </source>
</evidence>
<accession>A0A8D9CBI1</accession>
<organism evidence="1">
    <name type="scientific">uncultured marine phage</name>
    <dbReference type="NCBI Taxonomy" id="707152"/>
    <lineage>
        <taxon>Viruses</taxon>
        <taxon>environmental samples</taxon>
    </lineage>
</organism>
<protein>
    <submittedName>
        <fullName evidence="1">Uncharacterized protein</fullName>
    </submittedName>
</protein>